<evidence type="ECO:0000259" key="2">
    <source>
        <dbReference type="Pfam" id="PF23155"/>
    </source>
</evidence>
<reference evidence="3" key="1">
    <citation type="submission" date="2022-12" db="EMBL/GenBank/DDBJ databases">
        <authorList>
            <person name="Petersen C."/>
        </authorList>
    </citation>
    <scope>NUCLEOTIDE SEQUENCE</scope>
    <source>
        <strain evidence="3">IBT 35673</strain>
    </source>
</reference>
<dbReference type="Proteomes" id="UP001147695">
    <property type="component" value="Unassembled WGS sequence"/>
</dbReference>
<dbReference type="InterPro" id="IPR055481">
    <property type="entry name" value="DUF7053"/>
</dbReference>
<evidence type="ECO:0000313" key="3">
    <source>
        <dbReference type="EMBL" id="KAJ5338288.1"/>
    </source>
</evidence>
<dbReference type="PANTHER" id="PTHR38117">
    <property type="entry name" value="NACHT AND WD40 DOMAIN PROTEIN"/>
    <property type="match status" value="1"/>
</dbReference>
<dbReference type="Pfam" id="PF23155">
    <property type="entry name" value="DUF7053"/>
    <property type="match status" value="1"/>
</dbReference>
<feature type="compositionally biased region" description="Polar residues" evidence="1">
    <location>
        <begin position="231"/>
        <end position="242"/>
    </location>
</feature>
<evidence type="ECO:0000256" key="1">
    <source>
        <dbReference type="SAM" id="MobiDB-lite"/>
    </source>
</evidence>
<feature type="compositionally biased region" description="Polar residues" evidence="1">
    <location>
        <begin position="278"/>
        <end position="303"/>
    </location>
</feature>
<sequence>MMRRKEVYTNITPIPSCVPRQLALDILHSHSEIITLNPLVLCHQPIRAPRNAVADEYYSTWYEITERVQYVPGLGKMGSGKISFKGCFNNVSWGLQTHMYAPMGIDLQSKWRIGGNQPDEPPESWERRSDGAPQNGLYLREDIEIECNRTLISFVKGQLKAASKVLVDRLIKKAELLDAGILEAMMEDGKLKTYNPADRSRQPLRPSYSTRSRRYSDQMSSASSYYEPRSPTDSVPTGSQRYSLPPKYSPETGKTMAFELPADFYHPMPGPGPGPGSDSGNVQELPDSTSKMYSKPTSPNMNYSELPVTAEVPEENQREDLRYRPYRPVG</sequence>
<protein>
    <recommendedName>
        <fullName evidence="2">DUF7053 domain-containing protein</fullName>
    </recommendedName>
</protein>
<accession>A0A9W9QNN6</accession>
<dbReference type="EMBL" id="JAPZBQ010000003">
    <property type="protein sequence ID" value="KAJ5338288.1"/>
    <property type="molecule type" value="Genomic_DNA"/>
</dbReference>
<feature type="region of interest" description="Disordered" evidence="1">
    <location>
        <begin position="193"/>
        <end position="330"/>
    </location>
</feature>
<dbReference type="AlphaFoldDB" id="A0A9W9QNN6"/>
<reference evidence="3" key="2">
    <citation type="journal article" date="2023" name="IMA Fungus">
        <title>Comparative genomic study of the Penicillium genus elucidates a diverse pangenome and 15 lateral gene transfer events.</title>
        <authorList>
            <person name="Petersen C."/>
            <person name="Sorensen T."/>
            <person name="Nielsen M.R."/>
            <person name="Sondergaard T.E."/>
            <person name="Sorensen J.L."/>
            <person name="Fitzpatrick D.A."/>
            <person name="Frisvad J.C."/>
            <person name="Nielsen K.L."/>
        </authorList>
    </citation>
    <scope>NUCLEOTIDE SEQUENCE</scope>
    <source>
        <strain evidence="3">IBT 35673</strain>
    </source>
</reference>
<feature type="domain" description="DUF7053" evidence="2">
    <location>
        <begin position="4"/>
        <end position="175"/>
    </location>
</feature>
<name>A0A9W9QNN6_PENBR</name>
<organism evidence="3 4">
    <name type="scientific">Penicillium brevicompactum</name>
    <dbReference type="NCBI Taxonomy" id="5074"/>
    <lineage>
        <taxon>Eukaryota</taxon>
        <taxon>Fungi</taxon>
        <taxon>Dikarya</taxon>
        <taxon>Ascomycota</taxon>
        <taxon>Pezizomycotina</taxon>
        <taxon>Eurotiomycetes</taxon>
        <taxon>Eurotiomycetidae</taxon>
        <taxon>Eurotiales</taxon>
        <taxon>Aspergillaceae</taxon>
        <taxon>Penicillium</taxon>
    </lineage>
</organism>
<comment type="caution">
    <text evidence="3">The sequence shown here is derived from an EMBL/GenBank/DDBJ whole genome shotgun (WGS) entry which is preliminary data.</text>
</comment>
<evidence type="ECO:0000313" key="4">
    <source>
        <dbReference type="Proteomes" id="UP001147695"/>
    </source>
</evidence>
<dbReference type="PANTHER" id="PTHR38117:SF2">
    <property type="entry name" value="NACHT AND WD40 DOMAIN PROTEIN"/>
    <property type="match status" value="1"/>
</dbReference>
<gene>
    <name evidence="3" type="ORF">N7452_005016</name>
</gene>
<feature type="region of interest" description="Disordered" evidence="1">
    <location>
        <begin position="112"/>
        <end position="133"/>
    </location>
</feature>
<proteinExistence type="predicted"/>